<keyword evidence="1" id="KW-0812">Transmembrane</keyword>
<organism evidence="2 3">
    <name type="scientific">Bifidobacterium platyrrhinorum</name>
    <dbReference type="NCBI Taxonomy" id="2661628"/>
    <lineage>
        <taxon>Bacteria</taxon>
        <taxon>Bacillati</taxon>
        <taxon>Actinomycetota</taxon>
        <taxon>Actinomycetes</taxon>
        <taxon>Bifidobacteriales</taxon>
        <taxon>Bifidobacteriaceae</taxon>
        <taxon>Bifidobacterium</taxon>
    </lineage>
</organism>
<dbReference type="InterPro" id="IPR021202">
    <property type="entry name" value="Rv3654c-like"/>
</dbReference>
<comment type="caution">
    <text evidence="2">The sequence shown here is derived from an EMBL/GenBank/DDBJ whole genome shotgun (WGS) entry which is preliminary data.</text>
</comment>
<dbReference type="RefSeq" id="WP_163197042.1">
    <property type="nucleotide sequence ID" value="NZ_WHZV01000004.1"/>
</dbReference>
<protein>
    <submittedName>
        <fullName evidence="2">Pilus assembly protein TadE</fullName>
    </submittedName>
</protein>
<feature type="transmembrane region" description="Helical" evidence="1">
    <location>
        <begin position="12"/>
        <end position="35"/>
    </location>
</feature>
<proteinExistence type="predicted"/>
<gene>
    <name evidence="2" type="ORF">GFD21_06050</name>
</gene>
<keyword evidence="3" id="KW-1185">Reference proteome</keyword>
<evidence type="ECO:0000313" key="2">
    <source>
        <dbReference type="EMBL" id="NEG55336.1"/>
    </source>
</evidence>
<dbReference type="EMBL" id="WHZV01000004">
    <property type="protein sequence ID" value="NEG55336.1"/>
    <property type="molecule type" value="Genomic_DNA"/>
</dbReference>
<keyword evidence="1" id="KW-1133">Transmembrane helix</keyword>
<evidence type="ECO:0000256" key="1">
    <source>
        <dbReference type="SAM" id="Phobius"/>
    </source>
</evidence>
<dbReference type="AlphaFoldDB" id="A0A6L9SS06"/>
<evidence type="ECO:0000313" key="3">
    <source>
        <dbReference type="Proteomes" id="UP000483293"/>
    </source>
</evidence>
<keyword evidence="1" id="KW-0472">Membrane</keyword>
<name>A0A6L9SS06_9BIFI</name>
<dbReference type="Proteomes" id="UP000483293">
    <property type="component" value="Unassembled WGS sequence"/>
</dbReference>
<reference evidence="2 3" key="1">
    <citation type="submission" date="2019-10" db="EMBL/GenBank/DDBJ databases">
        <title>Bifidobacterium from non-human primates.</title>
        <authorList>
            <person name="Modesto M."/>
        </authorList>
    </citation>
    <scope>NUCLEOTIDE SEQUENCE [LARGE SCALE GENOMIC DNA]</scope>
    <source>
        <strain evidence="2 3">SMA15</strain>
    </source>
</reference>
<accession>A0A6L9SS06</accession>
<sequence>MNRSDEGSGTMAGVALVMLAAVLLATIAAAGHLLICRSRARTAADLAALSAAVALWDGRADSCAVAGRTAAAHEGRLVSCDIGGESGSDVTVRVSVATQVPFMPRIVLAARAGPVACE</sequence>
<dbReference type="NCBIfam" id="TIGR03816">
    <property type="entry name" value="tadE_like_DECH"/>
    <property type="match status" value="1"/>
</dbReference>